<feature type="transmembrane region" description="Helical" evidence="7">
    <location>
        <begin position="74"/>
        <end position="93"/>
    </location>
</feature>
<evidence type="ECO:0000256" key="4">
    <source>
        <dbReference type="ARBA" id="ARBA00022989"/>
    </source>
</evidence>
<evidence type="ECO:0000256" key="2">
    <source>
        <dbReference type="ARBA" id="ARBA00022475"/>
    </source>
</evidence>
<dbReference type="Pfam" id="PF01810">
    <property type="entry name" value="LysE"/>
    <property type="match status" value="1"/>
</dbReference>
<evidence type="ECO:0000256" key="5">
    <source>
        <dbReference type="ARBA" id="ARBA00023136"/>
    </source>
</evidence>
<dbReference type="RefSeq" id="WP_344377448.1">
    <property type="nucleotide sequence ID" value="NZ_BAAASQ010000018.1"/>
</dbReference>
<feature type="region of interest" description="Disordered" evidence="6">
    <location>
        <begin position="104"/>
        <end position="130"/>
    </location>
</feature>
<keyword evidence="9" id="KW-1185">Reference proteome</keyword>
<reference evidence="9" key="1">
    <citation type="journal article" date="2019" name="Int. J. Syst. Evol. Microbiol.">
        <title>The Global Catalogue of Microorganisms (GCM) 10K type strain sequencing project: providing services to taxonomists for standard genome sequencing and annotation.</title>
        <authorList>
            <consortium name="The Broad Institute Genomics Platform"/>
            <consortium name="The Broad Institute Genome Sequencing Center for Infectious Disease"/>
            <person name="Wu L."/>
            <person name="Ma J."/>
        </authorList>
    </citation>
    <scope>NUCLEOTIDE SEQUENCE [LARGE SCALE GENOMIC DNA]</scope>
    <source>
        <strain evidence="9">CCM 7224</strain>
    </source>
</reference>
<name>A0ABV9UMH8_9ACTN</name>
<comment type="subcellular location">
    <subcellularLocation>
        <location evidence="1">Cell membrane</location>
        <topology evidence="1">Multi-pass membrane protein</topology>
    </subcellularLocation>
</comment>
<dbReference type="Proteomes" id="UP001595834">
    <property type="component" value="Unassembled WGS sequence"/>
</dbReference>
<evidence type="ECO:0000313" key="8">
    <source>
        <dbReference type="EMBL" id="MFC4957302.1"/>
    </source>
</evidence>
<feature type="transmembrane region" description="Helical" evidence="7">
    <location>
        <begin position="136"/>
        <end position="155"/>
    </location>
</feature>
<evidence type="ECO:0000256" key="6">
    <source>
        <dbReference type="SAM" id="MobiDB-lite"/>
    </source>
</evidence>
<gene>
    <name evidence="8" type="ORF">ACFPFX_13500</name>
</gene>
<comment type="caution">
    <text evidence="8">The sequence shown here is derived from an EMBL/GenBank/DDBJ whole genome shotgun (WGS) entry which is preliminary data.</text>
</comment>
<feature type="compositionally biased region" description="Low complexity" evidence="6">
    <location>
        <begin position="106"/>
        <end position="123"/>
    </location>
</feature>
<evidence type="ECO:0000256" key="1">
    <source>
        <dbReference type="ARBA" id="ARBA00004651"/>
    </source>
</evidence>
<feature type="transmembrane region" description="Helical" evidence="7">
    <location>
        <begin position="42"/>
        <end position="62"/>
    </location>
</feature>
<feature type="transmembrane region" description="Helical" evidence="7">
    <location>
        <begin position="161"/>
        <end position="184"/>
    </location>
</feature>
<sequence length="227" mass="22419">MNGLWTTAMAGAAAGLGVAVPVGAVGVLLIQEGMRERRGAMAAAAAVATVDLAYAALATVLGPLVAQALSGVEAWVRLVSALVLAGIAARGLWGARGAVGEGARSAGPTAHAGAGGHAAAEGHTNPAKKDGPARTFARFAALTLINPTTALYFAALTTARGAALTGGAAGAVFVTGVFLASLFWQQFLVAASGFAGARISPAARAWTFRAGYGLVTLYAVKVAIPLP</sequence>
<keyword evidence="4 7" id="KW-1133">Transmembrane helix</keyword>
<dbReference type="EMBL" id="JBHSIZ010000016">
    <property type="protein sequence ID" value="MFC4957302.1"/>
    <property type="molecule type" value="Genomic_DNA"/>
</dbReference>
<evidence type="ECO:0000313" key="9">
    <source>
        <dbReference type="Proteomes" id="UP001595834"/>
    </source>
</evidence>
<evidence type="ECO:0000256" key="7">
    <source>
        <dbReference type="SAM" id="Phobius"/>
    </source>
</evidence>
<organism evidence="8 9">
    <name type="scientific">Streptomyces mauvecolor</name>
    <dbReference type="NCBI Taxonomy" id="58345"/>
    <lineage>
        <taxon>Bacteria</taxon>
        <taxon>Bacillati</taxon>
        <taxon>Actinomycetota</taxon>
        <taxon>Actinomycetes</taxon>
        <taxon>Kitasatosporales</taxon>
        <taxon>Streptomycetaceae</taxon>
        <taxon>Streptomyces</taxon>
    </lineage>
</organism>
<keyword evidence="5 7" id="KW-0472">Membrane</keyword>
<dbReference type="InterPro" id="IPR001123">
    <property type="entry name" value="LeuE-type"/>
</dbReference>
<accession>A0ABV9UMH8</accession>
<feature type="transmembrane region" description="Helical" evidence="7">
    <location>
        <begin position="6"/>
        <end position="30"/>
    </location>
</feature>
<evidence type="ECO:0000256" key="3">
    <source>
        <dbReference type="ARBA" id="ARBA00022692"/>
    </source>
</evidence>
<feature type="transmembrane region" description="Helical" evidence="7">
    <location>
        <begin position="205"/>
        <end position="224"/>
    </location>
</feature>
<keyword evidence="3 7" id="KW-0812">Transmembrane</keyword>
<proteinExistence type="predicted"/>
<keyword evidence="2" id="KW-1003">Cell membrane</keyword>
<protein>
    <submittedName>
        <fullName evidence="8">LysE family transporter</fullName>
    </submittedName>
</protein>